<keyword evidence="2" id="KW-1185">Reference proteome</keyword>
<reference evidence="2" key="1">
    <citation type="journal article" date="2019" name="Int. J. Syst. Evol. Microbiol.">
        <title>The Global Catalogue of Microorganisms (GCM) 10K type strain sequencing project: providing services to taxonomists for standard genome sequencing and annotation.</title>
        <authorList>
            <consortium name="The Broad Institute Genomics Platform"/>
            <consortium name="The Broad Institute Genome Sequencing Center for Infectious Disease"/>
            <person name="Wu L."/>
            <person name="Ma J."/>
        </authorList>
    </citation>
    <scope>NUCLEOTIDE SEQUENCE [LARGE SCALE GENOMIC DNA]</scope>
    <source>
        <strain evidence="2">JCM 4733</strain>
    </source>
</reference>
<evidence type="ECO:0008006" key="3">
    <source>
        <dbReference type="Google" id="ProtNLM"/>
    </source>
</evidence>
<evidence type="ECO:0000313" key="2">
    <source>
        <dbReference type="Proteomes" id="UP000653644"/>
    </source>
</evidence>
<evidence type="ECO:0000313" key="1">
    <source>
        <dbReference type="EMBL" id="GHA48221.1"/>
    </source>
</evidence>
<name>A0ABQ3CX62_9ACTN</name>
<organism evidence="1 2">
    <name type="scientific">Streptomyces canarius</name>
    <dbReference type="NCBI Taxonomy" id="285453"/>
    <lineage>
        <taxon>Bacteria</taxon>
        <taxon>Bacillati</taxon>
        <taxon>Actinomycetota</taxon>
        <taxon>Actinomycetes</taxon>
        <taxon>Kitasatosporales</taxon>
        <taxon>Streptomycetaceae</taxon>
        <taxon>Streptomyces</taxon>
    </lineage>
</organism>
<dbReference type="Proteomes" id="UP000653644">
    <property type="component" value="Unassembled WGS sequence"/>
</dbReference>
<sequence>MLVLGLQLVQTVPLVAVQAQDPDQGLQHGRRWLDAALFEAGVVVGADGRQHGDLLTAQARDPPRAALRQADGGRVELGSACLEE</sequence>
<comment type="caution">
    <text evidence="1">The sequence shown here is derived from an EMBL/GenBank/DDBJ whole genome shotgun (WGS) entry which is preliminary data.</text>
</comment>
<accession>A0ABQ3CX62</accession>
<dbReference type="EMBL" id="BMVN01000026">
    <property type="protein sequence ID" value="GHA48221.1"/>
    <property type="molecule type" value="Genomic_DNA"/>
</dbReference>
<gene>
    <name evidence="1" type="ORF">GCM10010345_60940</name>
</gene>
<protein>
    <recommendedName>
        <fullName evidence="3">Secreted protein</fullName>
    </recommendedName>
</protein>
<proteinExistence type="predicted"/>